<dbReference type="EMBL" id="JABUBU010000006">
    <property type="protein sequence ID" value="MBY6367083.1"/>
    <property type="molecule type" value="Genomic_DNA"/>
</dbReference>
<evidence type="ECO:0000313" key="5">
    <source>
        <dbReference type="Proteomes" id="UP000825228"/>
    </source>
</evidence>
<evidence type="ECO:0000259" key="3">
    <source>
        <dbReference type="Pfam" id="PF01464"/>
    </source>
</evidence>
<dbReference type="InterPro" id="IPR008258">
    <property type="entry name" value="Transglycosylase_SLT_dom_1"/>
</dbReference>
<dbReference type="SUPFAM" id="SSF53955">
    <property type="entry name" value="Lysozyme-like"/>
    <property type="match status" value="1"/>
</dbReference>
<dbReference type="Gene3D" id="1.10.530.10">
    <property type="match status" value="1"/>
</dbReference>
<proteinExistence type="predicted"/>
<evidence type="ECO:0000256" key="1">
    <source>
        <dbReference type="SAM" id="Coils"/>
    </source>
</evidence>
<keyword evidence="5" id="KW-1185">Reference proteome</keyword>
<feature type="coiled-coil region" evidence="1">
    <location>
        <begin position="269"/>
        <end position="371"/>
    </location>
</feature>
<dbReference type="RefSeq" id="WP_222684388.1">
    <property type="nucleotide sequence ID" value="NZ_JABUBT010000007.1"/>
</dbReference>
<feature type="domain" description="Transglycosylase SLT" evidence="3">
    <location>
        <begin position="1272"/>
        <end position="1339"/>
    </location>
</feature>
<comment type="caution">
    <text evidence="4">The sequence shown here is derived from an EMBL/GenBank/DDBJ whole genome shotgun (WGS) entry which is preliminary data.</text>
</comment>
<protein>
    <submittedName>
        <fullName evidence="4">Transglycosylase SLT domain-containing protein</fullName>
    </submittedName>
</protein>
<dbReference type="InterPro" id="IPR023346">
    <property type="entry name" value="Lysozyme-like_dom_sf"/>
</dbReference>
<evidence type="ECO:0000256" key="2">
    <source>
        <dbReference type="SAM" id="MobiDB-lite"/>
    </source>
</evidence>
<dbReference type="Proteomes" id="UP000825228">
    <property type="component" value="Unassembled WGS sequence"/>
</dbReference>
<evidence type="ECO:0000313" key="4">
    <source>
        <dbReference type="EMBL" id="MBY6367083.1"/>
    </source>
</evidence>
<gene>
    <name evidence="4" type="ORF">HQ603_09985</name>
</gene>
<organism evidence="4 5">
    <name type="scientific">Rhodococcoides corynebacterioides</name>
    <dbReference type="NCBI Taxonomy" id="53972"/>
    <lineage>
        <taxon>Bacteria</taxon>
        <taxon>Bacillati</taxon>
        <taxon>Actinomycetota</taxon>
        <taxon>Actinomycetes</taxon>
        <taxon>Mycobacteriales</taxon>
        <taxon>Nocardiaceae</taxon>
        <taxon>Rhodococcoides</taxon>
    </lineage>
</organism>
<dbReference type="Pfam" id="PF01464">
    <property type="entry name" value="SLT"/>
    <property type="match status" value="1"/>
</dbReference>
<name>A0ABS7P3T7_9NOCA</name>
<feature type="region of interest" description="Disordered" evidence="2">
    <location>
        <begin position="933"/>
        <end position="957"/>
    </location>
</feature>
<feature type="compositionally biased region" description="Basic and acidic residues" evidence="2">
    <location>
        <begin position="938"/>
        <end position="947"/>
    </location>
</feature>
<keyword evidence="1" id="KW-0175">Coiled coil</keyword>
<reference evidence="4 5" key="1">
    <citation type="submission" date="2020-06" db="EMBL/GenBank/DDBJ databases">
        <title>Taxonomy, biology and ecology of Rhodococcus bacteria occurring in California pistachio and other woody hosts as revealed by genome sequence analyses.</title>
        <authorList>
            <person name="Gai Y."/>
            <person name="Riely B."/>
        </authorList>
    </citation>
    <scope>NUCLEOTIDE SEQUENCE [LARGE SCALE GENOMIC DNA]</scope>
    <source>
        <strain evidence="4 5">BP-281</strain>
    </source>
</reference>
<sequence>MSSAKLPIVPDLSNFHKRLRVQLRADPAQAPVTIVPNFDKFRPDLERGLGRFRASISVGVRPDFSGFNRELRSYTAAHTGHGVELPVDLDLTRARAQLAAFRAEASRNVRVRVDVDTGRAMAQIAAVRAAAAGIGRRTPNLNIGGAGGGSSIAGGFGPIPAAAGAAKAALVGLAAVNLVPLVGQLAKAAGVISLIPAAAAAAASSLATVVIGSSGIGDAFSAGAKAAESAATDAAAASKAQAAAQKQVESAARGVTSAQAGVVRAERGVADAQKASERAQESLTQARKDAAEQIEDLNLALKGSALDERDAELSLRRAQQRLAELGKDGQPVTALDFEEAVLGVDQAKQRIDEVRERNADLRTQTDAANKAGVDGSAQVVQAQEAVADADLKVADARQSVLDSQQAVIEAQTALTDAQTAAATATTGAATAADKYAEALANLSPNARDFVTQTRDLGDAWRDLRLVVQDNLFDGLGDSITDLAGRYFPVLTDGLGGIATEINGGLRRALEDLSSESSALDWTKIFENTKQAIGPLIDGLNDLFGSLTNIAAIGSEFLPGFGDSFSNVMQEFREFTESESGQNKIREFMRDSIEALKDILDLFGAIGRVVGGLFSTSDATGQSMVSGLTSELNKFADWLNSPDGQVRMSEFWESAKDAATLMLTLIKDATVFADKVLRIVGTDAPGSSRSAGDRVNAAGDLLLPNKAAPNAGSPFLGATDENGVYQRDPVGKAWDGLDRLGDFFGGDAWSFLNPAEGESPFQAAMRNASVSMDGLRIMAGNLAQGFTQDLGATASGAWQSLQDKVSAVTTTIGGLIDVGKAKVSDLKDRVGEWLGNIGGFWSNLGTSISTVVTTLTDVVFTKLTGALDSVKTFFGTVVDGIGKKWDELKDLAARPINWIIDTVINGTLKNAWNAVAGLLGLPEWNGVARIETPQGNMGRETRAPEPIRRASGGPVFGAGGPTDDKIPAMLSNGEYVLRASAVKKIGVDNLNRLNTNPVQARGKVLGEGMFAGVRMAVGGSVDEAVERAKRFMAGEHGKPYQYGGVGDPSWDCSGLWSGIVNVINGRPATSGRLFNTESDFESMGWTPGLGGRVTIGISRGGGGPNSHMGGTIDGTNAESSGGNGVQWGGAARGSDTFPLAFTLQELAGQFVSGGPGSGGGGGILASIRQRLANQVASLFEAPLNALGSQIPDFGPSAVGQLPRQMYDKIKNAAVEYVRSKIAGASGGGSADAGTTPFNIGAGAEQWRPNVIEALKREGFPVTDGNINLTLSQIQSESSGNPNAVQQVQDVNSGGNEAVGLLQVIPGTFATHRNPDLPNDRTNPDASISAALRYYRARYGADLSQMWGQGHGYDSGGIFPNGTIGWNTSGKPEAVLTNTQWQLFDGFNKNLAHFAQGGYVDPNEYARKRFAQYGEQVGGIVKSAIPEILGISGTPLDPASNRYVQAAMDLQKAFASTAPSANPSYGSATPPSSNTVVDQARGVVEQHTHFHVSSIDEAFRKHQLEQQKAAMAFGGR</sequence>
<accession>A0ABS7P3T7</accession>